<dbReference type="Proteomes" id="UP000248918">
    <property type="component" value="Unassembled WGS sequence"/>
</dbReference>
<feature type="non-terminal residue" evidence="1">
    <location>
        <position position="812"/>
    </location>
</feature>
<dbReference type="OrthoDB" id="8613813at2"/>
<gene>
    <name evidence="1" type="ORF">BX591_1702</name>
</gene>
<evidence type="ECO:0000313" key="2">
    <source>
        <dbReference type="Proteomes" id="UP000248918"/>
    </source>
</evidence>
<proteinExistence type="predicted"/>
<evidence type="ECO:0000313" key="1">
    <source>
        <dbReference type="EMBL" id="RAS14423.1"/>
    </source>
</evidence>
<reference evidence="1 2" key="1">
    <citation type="submission" date="2018-06" db="EMBL/GenBank/DDBJ databases">
        <title>Genomic Encyclopedia of Type Strains, Phase III (KMG-III): the genomes of soil and plant-associated and newly described type strains.</title>
        <authorList>
            <person name="Whitman W."/>
        </authorList>
    </citation>
    <scope>NUCLEOTIDE SEQUENCE [LARGE SCALE GENOMIC DNA]</scope>
    <source>
        <strain evidence="1 2">LMG 23644</strain>
    </source>
</reference>
<comment type="caution">
    <text evidence="1">The sequence shown here is derived from an EMBL/GenBank/DDBJ whole genome shotgun (WGS) entry which is preliminary data.</text>
</comment>
<name>A0A329B3Z0_9BURK</name>
<dbReference type="EMBL" id="QLTK01000070">
    <property type="protein sequence ID" value="RAS14423.1"/>
    <property type="molecule type" value="Genomic_DNA"/>
</dbReference>
<protein>
    <recommendedName>
        <fullName evidence="3">Phage tail protein</fullName>
    </recommendedName>
</protein>
<sequence length="812" mass="84447">MAGALFHITDAGRAALVAPGNTGTNAHKIVAIGVSTAAFDASDRTLKSLPSELKRLTTFSGDNVAPDTIHVTLRDDTPDQYKLFGFGLYLENGVLFGAYSQSAADGPIMEKSPAAMVLLSSDVQFATIDAAQLVFGDASFTNPPATTERQGVVELATQAEVNAGTDDVRAVTPKTAATRYAALTGAAFSGPVSAAAAAGDTEAQLYAKGASGAGGREGKLRFYGTFGNNDDTNTRLAASIRAGFNGGNWGTEYLDFCLNYGAANDAERDALQARVLRLVAGGRALFNTAVDDGTSIAQFGGNVSTRGVHRFGYGATTGWASADASVAYFRSNGNVSVGSEAAAGFLDLVAGGGATRVRILPSGRVLFGTSTDDGTSIAQFAGNTRTYGSHSAGAAGTVTAWVAADTQYGYFRTAGNASIGSEAAAGSTELIAGNKSFIKVLPSGRVLIGDTANDDGTNRVQVDGPARINGNMYVNTRGSEGQVWLGPNEGYFFANSKQAGYYSPKYGQYQYDFALKNLTVQNNEVWHAGNLNPLDLGKGGTIYGDVTFATGRRLLLDEGSAANPSLSFVNDGAPDTGFFHVADGVFAISNNARETMRFGTDVVSTQRTLISNVTNVTGTNGVFRSSGDIGGSFVDWSMTGNRIAAVQVDAPQSIMAYMGMRWTRWGGRHFAAIDAYEGGSGTSEPSIVFHLDGRNNAWSFGRNEIARSDGLRVWGGWNFDPATKLNTAGGTLTGRLTMTKAGSFGEIGLASADGTAMFMRGRASGGGMEWVNSAYNSIPAVMDDGGNMTFAGIVRVANGGAWVATDGNVYGA</sequence>
<dbReference type="AlphaFoldDB" id="A0A329B3Z0"/>
<dbReference type="RefSeq" id="WP_111936000.1">
    <property type="nucleotide sequence ID" value="NZ_QLTK01000070.1"/>
</dbReference>
<evidence type="ECO:0008006" key="3">
    <source>
        <dbReference type="Google" id="ProtNLM"/>
    </source>
</evidence>
<accession>A0A329B3Z0</accession>
<organism evidence="1 2">
    <name type="scientific">Paraburkholderia bryophila</name>
    <dbReference type="NCBI Taxonomy" id="420952"/>
    <lineage>
        <taxon>Bacteria</taxon>
        <taxon>Pseudomonadati</taxon>
        <taxon>Pseudomonadota</taxon>
        <taxon>Betaproteobacteria</taxon>
        <taxon>Burkholderiales</taxon>
        <taxon>Burkholderiaceae</taxon>
        <taxon>Paraburkholderia</taxon>
    </lineage>
</organism>